<dbReference type="Pfam" id="PF01740">
    <property type="entry name" value="STAS"/>
    <property type="match status" value="1"/>
</dbReference>
<protein>
    <recommendedName>
        <fullName evidence="2">Anti-sigma factor antagonist</fullName>
    </recommendedName>
</protein>
<dbReference type="InterPro" id="IPR003658">
    <property type="entry name" value="Anti-sigma_ant"/>
</dbReference>
<comment type="similarity">
    <text evidence="1 2">Belongs to the anti-sigma-factor antagonist family.</text>
</comment>
<name>A0ABU8B1J1_9ACTN</name>
<organism evidence="4 5">
    <name type="scientific">Streptomyces bottropensis</name>
    <dbReference type="NCBI Taxonomy" id="42235"/>
    <lineage>
        <taxon>Bacteria</taxon>
        <taxon>Bacillati</taxon>
        <taxon>Actinomycetota</taxon>
        <taxon>Actinomycetes</taxon>
        <taxon>Kitasatosporales</taxon>
        <taxon>Streptomycetaceae</taxon>
        <taxon>Streptomyces</taxon>
    </lineage>
</organism>
<dbReference type="EMBL" id="JARULZ010000003">
    <property type="protein sequence ID" value="MEH0639409.1"/>
    <property type="molecule type" value="Genomic_DNA"/>
</dbReference>
<dbReference type="SUPFAM" id="SSF52091">
    <property type="entry name" value="SpoIIaa-like"/>
    <property type="match status" value="1"/>
</dbReference>
<dbReference type="Proteomes" id="UP001310290">
    <property type="component" value="Unassembled WGS sequence"/>
</dbReference>
<dbReference type="PROSITE" id="PS50801">
    <property type="entry name" value="STAS"/>
    <property type="match status" value="1"/>
</dbReference>
<gene>
    <name evidence="4" type="ORF">QBA35_40365</name>
</gene>
<dbReference type="CDD" id="cd07043">
    <property type="entry name" value="STAS_anti-anti-sigma_factors"/>
    <property type="match status" value="1"/>
</dbReference>
<evidence type="ECO:0000256" key="1">
    <source>
        <dbReference type="ARBA" id="ARBA00009013"/>
    </source>
</evidence>
<evidence type="ECO:0000313" key="4">
    <source>
        <dbReference type="EMBL" id="MEH0639409.1"/>
    </source>
</evidence>
<comment type="caution">
    <text evidence="4">The sequence shown here is derived from an EMBL/GenBank/DDBJ whole genome shotgun (WGS) entry which is preliminary data.</text>
</comment>
<accession>A0ABU8B1J1</accession>
<dbReference type="NCBIfam" id="TIGR00377">
    <property type="entry name" value="ant_ant_sig"/>
    <property type="match status" value="1"/>
</dbReference>
<dbReference type="PANTHER" id="PTHR33495:SF2">
    <property type="entry name" value="ANTI-SIGMA FACTOR ANTAGONIST TM_1081-RELATED"/>
    <property type="match status" value="1"/>
</dbReference>
<reference evidence="4" key="1">
    <citation type="submission" date="2023-04" db="EMBL/GenBank/DDBJ databases">
        <title>Genomic diversity of scab-causing Streptomyces spp. in the province of Quebec, Canada.</title>
        <authorList>
            <person name="Biessy A."/>
            <person name="Cadieux M."/>
            <person name="Ciotola M."/>
            <person name="Filion M."/>
        </authorList>
    </citation>
    <scope>NUCLEOTIDE SEQUENCE</scope>
    <source>
        <strain evidence="4">B21-115</strain>
    </source>
</reference>
<dbReference type="InterPro" id="IPR002645">
    <property type="entry name" value="STAS_dom"/>
</dbReference>
<dbReference type="Gene3D" id="3.30.750.24">
    <property type="entry name" value="STAS domain"/>
    <property type="match status" value="1"/>
</dbReference>
<evidence type="ECO:0000256" key="2">
    <source>
        <dbReference type="RuleBase" id="RU003749"/>
    </source>
</evidence>
<evidence type="ECO:0000259" key="3">
    <source>
        <dbReference type="PROSITE" id="PS50801"/>
    </source>
</evidence>
<proteinExistence type="inferred from homology"/>
<sequence length="130" mass="13491">MSENHPGSAPPPTVRTVGGHRVVTLRGEIDLAAAIPLSALLDALTSGPRPDLVLDLRPVSFIDCAGLGVLCRALNRVRARGGRLHLVTESDYFRRVLRGAGLGGVFEVRPCLSGALDRATSASAPSASVG</sequence>
<dbReference type="InterPro" id="IPR036513">
    <property type="entry name" value="STAS_dom_sf"/>
</dbReference>
<evidence type="ECO:0000313" key="5">
    <source>
        <dbReference type="Proteomes" id="UP001310290"/>
    </source>
</evidence>
<dbReference type="PANTHER" id="PTHR33495">
    <property type="entry name" value="ANTI-SIGMA FACTOR ANTAGONIST TM_1081-RELATED-RELATED"/>
    <property type="match status" value="1"/>
</dbReference>
<keyword evidence="5" id="KW-1185">Reference proteome</keyword>
<dbReference type="RefSeq" id="WP_334661879.1">
    <property type="nucleotide sequence ID" value="NZ_JARULZ010000003.1"/>
</dbReference>
<feature type="domain" description="STAS" evidence="3">
    <location>
        <begin position="10"/>
        <end position="119"/>
    </location>
</feature>